<dbReference type="AlphaFoldDB" id="A0A2V3ZGH9"/>
<keyword evidence="1" id="KW-0472">Membrane</keyword>
<dbReference type="InterPro" id="IPR036365">
    <property type="entry name" value="PGBD-like_sf"/>
</dbReference>
<organism evidence="3 4">
    <name type="scientific">Marinobacter vulgaris</name>
    <dbReference type="NCBI Taxonomy" id="1928331"/>
    <lineage>
        <taxon>Bacteria</taxon>
        <taxon>Pseudomonadati</taxon>
        <taxon>Pseudomonadota</taxon>
        <taxon>Gammaproteobacteria</taxon>
        <taxon>Pseudomonadales</taxon>
        <taxon>Marinobacteraceae</taxon>
        <taxon>Marinobacter</taxon>
    </lineage>
</organism>
<feature type="domain" description="Peptidoglycan binding-like" evidence="2">
    <location>
        <begin position="686"/>
        <end position="739"/>
    </location>
</feature>
<name>A0A2V3ZGH9_9GAMM</name>
<feature type="transmembrane region" description="Helical" evidence="1">
    <location>
        <begin position="71"/>
        <end position="91"/>
    </location>
</feature>
<keyword evidence="4" id="KW-1185">Reference proteome</keyword>
<keyword evidence="1" id="KW-0812">Transmembrane</keyword>
<dbReference type="EMBL" id="QFWX01000013">
    <property type="protein sequence ID" value="PXX88375.1"/>
    <property type="molecule type" value="Genomic_DNA"/>
</dbReference>
<feature type="transmembrane region" description="Helical" evidence="1">
    <location>
        <begin position="103"/>
        <end position="121"/>
    </location>
</feature>
<dbReference type="InterPro" id="IPR002477">
    <property type="entry name" value="Peptidoglycan-bd-like"/>
</dbReference>
<dbReference type="RefSeq" id="WP_114614495.1">
    <property type="nucleotide sequence ID" value="NZ_QFWX01000013.1"/>
</dbReference>
<proteinExistence type="predicted"/>
<sequence>MNHVEKQRILEAERRTVGFKGGSDPKWKRWIIILLCLEVLYIIIEFSFNAALLNVASGVFPDPESLDTIEMAGRILSGVGFGFLVYGIFALKYKDRVCDVKRQTVMLCAIMPFAIMFMYAAQEILIEEVLVENSSDEERFAATYLNMVRPAIRNGTLILEDVPITQETSDRPENKAFLAIAGMLMASNDKVVDRIPREIENIVGAMVHRKALESQDEVYDGYKEVNQRIYDLYINYRDGMSSMPEKINKAMDEMKASAFYHDLDSQLSQAYTSYASGAKSVYEAIGSKTFFYPYYVAGSCNTRLTNYFPSTCRASLEKNGKIYYERTGSKLDVYKFCDIRRINHGACDWSAERVGRIVYSDLTAEKRRTSPIPLTVKGIPLRLNKRQFYQHEGFAENFGKKYHKGITLEAKDLVLRSSGVPNIEASVRKALTRNIKESFVEAANQPFTTDYNDIKYGMNVDQFIRTASVQSAYRSVLGEDSSSIFIQKGLRETEFLEKVLLPMSWNTVADQLDGIPKSINEMVRNKAMTEQGKDAVRAMLVPPIALVLSLFFSLFTLSKVFHHLAALQYIKHPKTFPLKNIKMGITGTFLIVVISFPFLLPENPMVKTGIIEAATGKADDDAKPNRLVTMAMNWMMRAEPAIYPISNAFIGFPLAPFHNYHDANAQDLGTEDAGRVKVLKLISSLSVSQVQRKLNDRGYDAGPVDGLMGGKTMHALKRFQRLNKLPVTGVIDAETSMALMKR</sequence>
<feature type="transmembrane region" description="Helical" evidence="1">
    <location>
        <begin position="540"/>
        <end position="561"/>
    </location>
</feature>
<feature type="transmembrane region" description="Helical" evidence="1">
    <location>
        <begin position="30"/>
        <end position="51"/>
    </location>
</feature>
<dbReference type="SUPFAM" id="SSF47090">
    <property type="entry name" value="PGBD-like"/>
    <property type="match status" value="1"/>
</dbReference>
<dbReference type="Gene3D" id="1.10.101.10">
    <property type="entry name" value="PGBD-like superfamily/PGBD"/>
    <property type="match status" value="1"/>
</dbReference>
<accession>A0A2V3ZGH9</accession>
<dbReference type="Proteomes" id="UP000253987">
    <property type="component" value="Unassembled WGS sequence"/>
</dbReference>
<gene>
    <name evidence="3" type="ORF">DIT71_17355</name>
</gene>
<dbReference type="OrthoDB" id="6372127at2"/>
<feature type="transmembrane region" description="Helical" evidence="1">
    <location>
        <begin position="581"/>
        <end position="600"/>
    </location>
</feature>
<keyword evidence="1" id="KW-1133">Transmembrane helix</keyword>
<evidence type="ECO:0000313" key="3">
    <source>
        <dbReference type="EMBL" id="PXX88375.1"/>
    </source>
</evidence>
<dbReference type="InterPro" id="IPR036366">
    <property type="entry name" value="PGBDSf"/>
</dbReference>
<evidence type="ECO:0000313" key="4">
    <source>
        <dbReference type="Proteomes" id="UP000253987"/>
    </source>
</evidence>
<comment type="caution">
    <text evidence="3">The sequence shown here is derived from an EMBL/GenBank/DDBJ whole genome shotgun (WGS) entry which is preliminary data.</text>
</comment>
<evidence type="ECO:0000259" key="2">
    <source>
        <dbReference type="Pfam" id="PF01471"/>
    </source>
</evidence>
<evidence type="ECO:0000256" key="1">
    <source>
        <dbReference type="SAM" id="Phobius"/>
    </source>
</evidence>
<dbReference type="Pfam" id="PF01471">
    <property type="entry name" value="PG_binding_1"/>
    <property type="match status" value="1"/>
</dbReference>
<protein>
    <recommendedName>
        <fullName evidence="2">Peptidoglycan binding-like domain-containing protein</fullName>
    </recommendedName>
</protein>
<reference evidence="3 4" key="2">
    <citation type="submission" date="2018-06" db="EMBL/GenBank/DDBJ databases">
        <title>Marinobactersediminissp. nov, a moderately halophilic bacterium isolated from marine solar saltern.</title>
        <authorList>
            <person name="Zhang Y."/>
        </authorList>
    </citation>
    <scope>NUCLEOTIDE SEQUENCE [LARGE SCALE GENOMIC DNA]</scope>
    <source>
        <strain evidence="3 4">F01</strain>
    </source>
</reference>
<reference evidence="4" key="1">
    <citation type="submission" date="2018-05" db="EMBL/GenBank/DDBJ databases">
        <authorList>
            <person name="Lu D."/>
        </authorList>
    </citation>
    <scope>NUCLEOTIDE SEQUENCE [LARGE SCALE GENOMIC DNA]</scope>
    <source>
        <strain evidence="4">F01</strain>
    </source>
</reference>